<accession>A0A1H8L902</accession>
<sequence length="58" mass="6660">MIDVHQQCKGCGKKTPHIIDRLLHAGPRPGDRAVFGHCQECEEQSTWYSYLPDDTDYL</sequence>
<evidence type="ECO:0000313" key="1">
    <source>
        <dbReference type="EMBL" id="SEO01593.1"/>
    </source>
</evidence>
<protein>
    <submittedName>
        <fullName evidence="1">Uncharacterized protein</fullName>
    </submittedName>
</protein>
<dbReference type="AlphaFoldDB" id="A0A1H8L902"/>
<organism evidence="1 2">
    <name type="scientific">Paenibacillus sophorae</name>
    <dbReference type="NCBI Taxonomy" id="1333845"/>
    <lineage>
        <taxon>Bacteria</taxon>
        <taxon>Bacillati</taxon>
        <taxon>Bacillota</taxon>
        <taxon>Bacilli</taxon>
        <taxon>Bacillales</taxon>
        <taxon>Paenibacillaceae</taxon>
        <taxon>Paenibacillus</taxon>
    </lineage>
</organism>
<dbReference type="EMBL" id="FODH01000004">
    <property type="protein sequence ID" value="SEO01593.1"/>
    <property type="molecule type" value="Genomic_DNA"/>
</dbReference>
<reference evidence="1 2" key="1">
    <citation type="submission" date="2016-10" db="EMBL/GenBank/DDBJ databases">
        <authorList>
            <person name="de Groot N.N."/>
        </authorList>
    </citation>
    <scope>NUCLEOTIDE SEQUENCE [LARGE SCALE GENOMIC DNA]</scope>
    <source>
        <strain evidence="1 2">CGMCC 1.10238</strain>
    </source>
</reference>
<proteinExistence type="predicted"/>
<gene>
    <name evidence="1" type="ORF">SAMN04487895_104235</name>
</gene>
<name>A0A1H8L902_9BACL</name>
<dbReference type="STRING" id="1333845.SAMN04487895_104235"/>
<dbReference type="Proteomes" id="UP000198809">
    <property type="component" value="Unassembled WGS sequence"/>
</dbReference>
<evidence type="ECO:0000313" key="2">
    <source>
        <dbReference type="Proteomes" id="UP000198809"/>
    </source>
</evidence>